<keyword evidence="6" id="KW-1185">Reference proteome</keyword>
<feature type="region of interest" description="Disordered" evidence="1">
    <location>
        <begin position="1"/>
        <end position="22"/>
    </location>
</feature>
<dbReference type="AlphaFoldDB" id="U2Q9E4"/>
<evidence type="ECO:0000313" key="5">
    <source>
        <dbReference type="EMBL" id="ERK59435.1"/>
    </source>
</evidence>
<dbReference type="EMBL" id="ACVN02000117">
    <property type="protein sequence ID" value="ERK59435.1"/>
    <property type="molecule type" value="Genomic_DNA"/>
</dbReference>
<dbReference type="InterPro" id="IPR013780">
    <property type="entry name" value="Glyco_hydro_b"/>
</dbReference>
<proteinExistence type="predicted"/>
<dbReference type="Gene3D" id="2.70.98.50">
    <property type="entry name" value="putative glycoside hydrolase family protein from bacillus halodurans"/>
    <property type="match status" value="1"/>
</dbReference>
<dbReference type="Pfam" id="PF14498">
    <property type="entry name" value="Glyco_hyd_65N_2"/>
    <property type="match status" value="1"/>
</dbReference>
<dbReference type="SUPFAM" id="SSF48208">
    <property type="entry name" value="Six-hairpin glycosidases"/>
    <property type="match status" value="1"/>
</dbReference>
<comment type="caution">
    <text evidence="5">The sequence shown here is derived from an EMBL/GenBank/DDBJ whole genome shotgun (WGS) entry which is preliminary data.</text>
</comment>
<evidence type="ECO:0000313" key="6">
    <source>
        <dbReference type="Proteomes" id="UP000017052"/>
    </source>
</evidence>
<dbReference type="Proteomes" id="UP000017052">
    <property type="component" value="Unassembled WGS sequence"/>
</dbReference>
<gene>
    <name evidence="5" type="ORF">HMPREF0682_0441</name>
</gene>
<dbReference type="GO" id="GO:0005975">
    <property type="term" value="P:carbohydrate metabolic process"/>
    <property type="evidence" value="ECO:0007669"/>
    <property type="project" value="InterPro"/>
</dbReference>
<dbReference type="InterPro" id="IPR049053">
    <property type="entry name" value="AFCA-like_C"/>
</dbReference>
<keyword evidence="5" id="KW-0378">Hydrolase</keyword>
<protein>
    <submittedName>
        <fullName evidence="5">Glycosyl hydrolase family 65, N-terminal domain protein</fullName>
    </submittedName>
</protein>
<organism evidence="5 6">
    <name type="scientific">Propionibacterium acidifaciens F0233</name>
    <dbReference type="NCBI Taxonomy" id="553198"/>
    <lineage>
        <taxon>Bacteria</taxon>
        <taxon>Bacillati</taxon>
        <taxon>Actinomycetota</taxon>
        <taxon>Actinomycetes</taxon>
        <taxon>Propionibacteriales</taxon>
        <taxon>Propionibacteriaceae</taxon>
        <taxon>Propionibacterium</taxon>
    </lineage>
</organism>
<dbReference type="InterPro" id="IPR054363">
    <property type="entry name" value="GH95_cat"/>
</dbReference>
<dbReference type="GO" id="GO:0004560">
    <property type="term" value="F:alpha-L-fucosidase activity"/>
    <property type="evidence" value="ECO:0007669"/>
    <property type="project" value="TreeGrafter"/>
</dbReference>
<dbReference type="InterPro" id="IPR008928">
    <property type="entry name" value="6-hairpin_glycosidase_sf"/>
</dbReference>
<dbReference type="InterPro" id="IPR027414">
    <property type="entry name" value="GH95_N_dom"/>
</dbReference>
<feature type="compositionally biased region" description="Basic and acidic residues" evidence="1">
    <location>
        <begin position="1"/>
        <end position="11"/>
    </location>
</feature>
<evidence type="ECO:0000259" key="2">
    <source>
        <dbReference type="Pfam" id="PF14498"/>
    </source>
</evidence>
<dbReference type="Gene3D" id="2.60.40.1180">
    <property type="entry name" value="Golgi alpha-mannosidase II"/>
    <property type="match status" value="1"/>
</dbReference>
<dbReference type="PANTHER" id="PTHR31084:SF0">
    <property type="entry name" value="ALPHA-L-FUCOSIDASE 2"/>
    <property type="match status" value="1"/>
</dbReference>
<reference evidence="5" key="1">
    <citation type="submission" date="2013-08" db="EMBL/GenBank/DDBJ databases">
        <authorList>
            <person name="Durkin A.S."/>
            <person name="Haft D.R."/>
            <person name="McCorrison J."/>
            <person name="Torralba M."/>
            <person name="Gillis M."/>
            <person name="Haft D.H."/>
            <person name="Methe B."/>
            <person name="Sutton G."/>
            <person name="Nelson K.E."/>
        </authorList>
    </citation>
    <scope>NUCLEOTIDE SEQUENCE [LARGE SCALE GENOMIC DNA]</scope>
    <source>
        <strain evidence="5">F0233</strain>
    </source>
</reference>
<dbReference type="Pfam" id="PF21307">
    <property type="entry name" value="Glyco_hydro_95_C"/>
    <property type="match status" value="1"/>
</dbReference>
<feature type="domain" description="Glycosyl hydrolase family 95 catalytic" evidence="4">
    <location>
        <begin position="291"/>
        <end position="676"/>
    </location>
</feature>
<sequence length="812" mass="86289">MTSRSGSERRGAGAPPGADPHARYRIVLDEPAANPRDAFLLGNGHLGAVAHGGIGAEVLELSLDTLWSGGPGAGDDADADGAALLPALRAAIAAGNLEQADGIAARMAVAPAVQTSQPVGVLRWDYAPGLRTRGYGRELDLRDATMTTTVRGNELRTFISAPAEVLVVQWGGPSAPLRAPHLSSPHRGAVRTWREGRVLWLTLSSRVPADARAGEPVRYGVEPPADDGSVPAGMAFAVAAAVQPTDEGPRLVVAAESGFTAWNRRPSGDTSAVEHVARYRVRRALGRSTAELHAEHVADRRALFDRSDLDLSDSWRADVDELAFHLGKYLLVSSSRADSQPMHAQGLWNAHARPAGEAYRTDMGLQLSYWSAERVGLSECAAPVRRLADELSRTGRDRAWRDFGFSGAVVLERVDLWRATSARIARARRGHWLGALPALASCLYEHALFTGDTAHALQVHRMAVRFALDLLVTGPDDELIASPSAAPGQTLRGTAREFRVAAGSTIDREVIAEVFEHYLSLAGEQPCGLDAALAPRVRDALGRLAPVPVVDGLIAQWPERRAGAPSAGSDSLTQLYGLFPGRRINHTDPTMLDAARRTLDAEISRGAGRTAAGQARILAMAARLGDEVLATRALTRLTGPLSSASLLALGREPQMPGAVLQLPASLVLPGALAEMLVGGDAGVIRLLAALPARWPKGSARGLRAVGGHRVDVAWEETQLTVARITPNFGCTIRVEAENGRFTVTDDTGAPVRFAQVAAWRRNRDLLSFEVVDGRSYVITREGRARRAEQTATGSAISIGTGLSMTLSGLPAD</sequence>
<accession>U2Q9E4</accession>
<dbReference type="GeneID" id="95359367"/>
<name>U2Q9E4_9ACTN</name>
<dbReference type="RefSeq" id="WP_021797015.1">
    <property type="nucleotide sequence ID" value="NZ_ACVN02000117.1"/>
</dbReference>
<feature type="domain" description="Alpha fucosidase A-like C-terminal" evidence="3">
    <location>
        <begin position="681"/>
        <end position="778"/>
    </location>
</feature>
<evidence type="ECO:0000256" key="1">
    <source>
        <dbReference type="SAM" id="MobiDB-lite"/>
    </source>
</evidence>
<evidence type="ECO:0000259" key="3">
    <source>
        <dbReference type="Pfam" id="PF21307"/>
    </source>
</evidence>
<feature type="domain" description="Glycosyl hydrolase family 95 N-terminal" evidence="2">
    <location>
        <begin position="27"/>
        <end position="261"/>
    </location>
</feature>
<dbReference type="PANTHER" id="PTHR31084">
    <property type="entry name" value="ALPHA-L-FUCOSIDASE 2"/>
    <property type="match status" value="1"/>
</dbReference>
<dbReference type="Pfam" id="PF22124">
    <property type="entry name" value="Glyco_hydro_95_cat"/>
    <property type="match status" value="1"/>
</dbReference>
<evidence type="ECO:0000259" key="4">
    <source>
        <dbReference type="Pfam" id="PF22124"/>
    </source>
</evidence>